<evidence type="ECO:0000313" key="2">
    <source>
        <dbReference type="Proteomes" id="UP000316759"/>
    </source>
</evidence>
<comment type="caution">
    <text evidence="1">The sequence shown here is derived from an EMBL/GenBank/DDBJ whole genome shotgun (WGS) entry which is preliminary data.</text>
</comment>
<dbReference type="OrthoDB" id="272810at2759"/>
<organism evidence="1 2">
    <name type="scientific">Fasciola gigantica</name>
    <name type="common">Giant liver fluke</name>
    <dbReference type="NCBI Taxonomy" id="46835"/>
    <lineage>
        <taxon>Eukaryota</taxon>
        <taxon>Metazoa</taxon>
        <taxon>Spiralia</taxon>
        <taxon>Lophotrochozoa</taxon>
        <taxon>Platyhelminthes</taxon>
        <taxon>Trematoda</taxon>
        <taxon>Digenea</taxon>
        <taxon>Plagiorchiida</taxon>
        <taxon>Echinostomata</taxon>
        <taxon>Echinostomatoidea</taxon>
        <taxon>Fasciolidae</taxon>
        <taxon>Fasciola</taxon>
    </lineage>
</organism>
<dbReference type="EMBL" id="SUNJ01003457">
    <property type="protein sequence ID" value="TPP65248.1"/>
    <property type="molecule type" value="Genomic_DNA"/>
</dbReference>
<dbReference type="Proteomes" id="UP000316759">
    <property type="component" value="Unassembled WGS sequence"/>
</dbReference>
<dbReference type="AlphaFoldDB" id="A0A504Z5L6"/>
<protein>
    <submittedName>
        <fullName evidence="1">Uncharacterized protein</fullName>
    </submittedName>
</protein>
<reference evidence="1 2" key="1">
    <citation type="submission" date="2019-04" db="EMBL/GenBank/DDBJ databases">
        <title>Annotation for the trematode Fasciola gigantica.</title>
        <authorList>
            <person name="Choi Y.-J."/>
        </authorList>
    </citation>
    <scope>NUCLEOTIDE SEQUENCE [LARGE SCALE GENOMIC DNA]</scope>
    <source>
        <strain evidence="1">Uganda_cow_1</strain>
    </source>
</reference>
<name>A0A504Z5L6_FASGI</name>
<accession>A0A504Z5L6</accession>
<feature type="non-terminal residue" evidence="1">
    <location>
        <position position="1"/>
    </location>
</feature>
<keyword evidence="2" id="KW-1185">Reference proteome</keyword>
<proteinExistence type="predicted"/>
<gene>
    <name evidence="1" type="ORF">FGIG_12460</name>
</gene>
<evidence type="ECO:0000313" key="1">
    <source>
        <dbReference type="EMBL" id="TPP65248.1"/>
    </source>
</evidence>
<sequence>PPQFKGIRLFIRNCLTTKSDINPRNQIQICGPGRPTCSYLGPETTAPYALDEPHLPAALILSVQGGLSSVYDMNQVGFGKTLIYDNFIYLTVFGPLSDSWTESARRDSLSCDLVFDVVPGSQRVIYSSKTQSSDESTNFT</sequence>